<keyword evidence="2" id="KW-1185">Reference proteome</keyword>
<name>A0ABW8TM79_9CLOT</name>
<dbReference type="RefSeq" id="WP_406763418.1">
    <property type="nucleotide sequence ID" value="NZ_JBJHZY010000001.1"/>
</dbReference>
<reference evidence="1 2" key="1">
    <citation type="submission" date="2024-11" db="EMBL/GenBank/DDBJ databases">
        <authorList>
            <person name="Heng Y.C."/>
            <person name="Lim A.C.H."/>
            <person name="Lee J.K.Y."/>
            <person name="Kittelmann S."/>
        </authorList>
    </citation>
    <scope>NUCLEOTIDE SEQUENCE [LARGE SCALE GENOMIC DNA]</scope>
    <source>
        <strain evidence="1 2">WILCCON 0202</strain>
    </source>
</reference>
<dbReference type="Proteomes" id="UP001623661">
    <property type="component" value="Unassembled WGS sequence"/>
</dbReference>
<evidence type="ECO:0000313" key="1">
    <source>
        <dbReference type="EMBL" id="MFL0266797.1"/>
    </source>
</evidence>
<accession>A0ABW8TM79</accession>
<sequence>MSKYEELQTKYNEEEKKYKNGEQVDKLRLFYMGQALNAVDYTKRAFGVELDFSEESIKALEGILDRLEQIVKIEKPSDEQILLFSRAYAGYIGQVIIFKWGGKWIDEKEFNIDNGPALRVYISWERNLFLLSKVYRRITQGASENIWGFYQMIKSETK</sequence>
<comment type="caution">
    <text evidence="1">The sequence shown here is derived from an EMBL/GenBank/DDBJ whole genome shotgun (WGS) entry which is preliminary data.</text>
</comment>
<organism evidence="1 2">
    <name type="scientific">Candidatus Clostridium radicumherbarum</name>
    <dbReference type="NCBI Taxonomy" id="3381662"/>
    <lineage>
        <taxon>Bacteria</taxon>
        <taxon>Bacillati</taxon>
        <taxon>Bacillota</taxon>
        <taxon>Clostridia</taxon>
        <taxon>Eubacteriales</taxon>
        <taxon>Clostridiaceae</taxon>
        <taxon>Clostridium</taxon>
    </lineage>
</organism>
<evidence type="ECO:0008006" key="3">
    <source>
        <dbReference type="Google" id="ProtNLM"/>
    </source>
</evidence>
<dbReference type="EMBL" id="JBJHZY010000001">
    <property type="protein sequence ID" value="MFL0266797.1"/>
    <property type="molecule type" value="Genomic_DNA"/>
</dbReference>
<gene>
    <name evidence="1" type="ORF">ACJDUH_01690</name>
</gene>
<evidence type="ECO:0000313" key="2">
    <source>
        <dbReference type="Proteomes" id="UP001623661"/>
    </source>
</evidence>
<protein>
    <recommendedName>
        <fullName evidence="3">DUF3806 domain-containing protein</fullName>
    </recommendedName>
</protein>
<proteinExistence type="predicted"/>